<dbReference type="EMBL" id="VRMN01000009">
    <property type="protein sequence ID" value="KAA8492629.1"/>
    <property type="molecule type" value="Genomic_DNA"/>
</dbReference>
<accession>A0A5J4YMG5</accession>
<reference evidence="2" key="1">
    <citation type="journal article" date="2019" name="Nat. Commun.">
        <title>Expansion of phycobilisome linker gene families in mesophilic red algae.</title>
        <authorList>
            <person name="Lee J."/>
            <person name="Kim D."/>
            <person name="Bhattacharya D."/>
            <person name="Yoon H.S."/>
        </authorList>
    </citation>
    <scope>NUCLEOTIDE SEQUENCE [LARGE SCALE GENOMIC DNA]</scope>
    <source>
        <strain evidence="2">CCMP 1328</strain>
    </source>
</reference>
<sequence>MGNGRRVAGALASTGSTAETGSLESTLKFRGHELRVSVVQPDRRSCDVRVYVPTCGLDADTTYQLLVHPENHHIFKNQRKAQSRVVEYDNRVEQRVNIVQAAQWRFLMFSGTFFVNLIVVQNKRTRTVAFRLAKPGFMNRFEGLWEIKPRPKGDKLGKSEIILKQSLELCVSPPPGMGYLVRRVSAHVTSQVFKEFFTETENIVAGRPTLTEFVDVSERPAWKQWQVQVPSLPIRQLPGKKMYENAVRQFRDRARWFAHPKPP</sequence>
<dbReference type="PANTHER" id="PTHR31385:SF1">
    <property type="entry name" value="PUTATIVE (DUF220)-RELATED"/>
    <property type="match status" value="1"/>
</dbReference>
<protein>
    <recommendedName>
        <fullName evidence="3">Coenzyme Q-binding protein COQ10 START domain-containing protein</fullName>
    </recommendedName>
</protein>
<keyword evidence="2" id="KW-1185">Reference proteome</keyword>
<dbReference type="PANTHER" id="PTHR31385">
    <property type="entry name" value="PUTATIVE (DUF220)-RELATED"/>
    <property type="match status" value="1"/>
</dbReference>
<name>A0A5J4YMG5_PORPP</name>
<dbReference type="AlphaFoldDB" id="A0A5J4YMG5"/>
<comment type="caution">
    <text evidence="1">The sequence shown here is derived from an EMBL/GenBank/DDBJ whole genome shotgun (WGS) entry which is preliminary data.</text>
</comment>
<evidence type="ECO:0008006" key="3">
    <source>
        <dbReference type="Google" id="ProtNLM"/>
    </source>
</evidence>
<proteinExistence type="predicted"/>
<evidence type="ECO:0000313" key="1">
    <source>
        <dbReference type="EMBL" id="KAA8492629.1"/>
    </source>
</evidence>
<gene>
    <name evidence="1" type="ORF">FVE85_8136</name>
</gene>
<evidence type="ECO:0000313" key="2">
    <source>
        <dbReference type="Proteomes" id="UP000324585"/>
    </source>
</evidence>
<dbReference type="OrthoDB" id="530906at2759"/>
<dbReference type="Proteomes" id="UP000324585">
    <property type="component" value="Unassembled WGS sequence"/>
</dbReference>
<organism evidence="1 2">
    <name type="scientific">Porphyridium purpureum</name>
    <name type="common">Red alga</name>
    <name type="synonym">Porphyridium cruentum</name>
    <dbReference type="NCBI Taxonomy" id="35688"/>
    <lineage>
        <taxon>Eukaryota</taxon>
        <taxon>Rhodophyta</taxon>
        <taxon>Bangiophyceae</taxon>
        <taxon>Porphyridiales</taxon>
        <taxon>Porphyridiaceae</taxon>
        <taxon>Porphyridium</taxon>
    </lineage>
</organism>